<evidence type="ECO:0000313" key="3">
    <source>
        <dbReference type="EMBL" id="NXS87551.1"/>
    </source>
</evidence>
<dbReference type="AlphaFoldDB" id="A0A7L2XYP3"/>
<gene>
    <name evidence="3" type="primary">Erich3_0</name>
    <name evidence="3" type="ORF">ERPZAN_R02433</name>
</gene>
<dbReference type="OrthoDB" id="120976at2759"/>
<feature type="non-terminal residue" evidence="3">
    <location>
        <position position="1"/>
    </location>
</feature>
<dbReference type="InterPro" id="IPR027962">
    <property type="entry name" value="ERICH3"/>
</dbReference>
<comment type="caution">
    <text evidence="3">The sequence shown here is derived from an EMBL/GenBank/DDBJ whole genome shotgun (WGS) entry which is preliminary data.</text>
</comment>
<protein>
    <submittedName>
        <fullName evidence="3">ERIC3 protein</fullName>
    </submittedName>
</protein>
<sequence>GISVHFLLQNPGGFPKSPLCSNAMVTMIYLGKSKNVCLSYYKEEVTVYQQHCGSENICVYKGELMEGDTFKFISKRHQGFPFSLTFYLNGIQIERLSWCCEYKHQRRGRLRSRLSYFRVIDVEGAFPCYKCLIAMGLDKKLYRPKRKIGCQEQKHVCCCDRAVQSEPSTSSAELKSSKNSELVTLPSHEPSVETVETLETGKECRGEE</sequence>
<accession>A0A7L2XYP3</accession>
<keyword evidence="4" id="KW-1185">Reference proteome</keyword>
<dbReference type="PANTHER" id="PTHR23034">
    <property type="entry name" value="GLUTAMATE-RICH PROTEIN 3"/>
    <property type="match status" value="1"/>
</dbReference>
<dbReference type="InterPro" id="IPR048257">
    <property type="entry name" value="DUF4590"/>
</dbReference>
<name>A0A7L2XYP3_9PASS</name>
<dbReference type="Pfam" id="PF15257">
    <property type="entry name" value="DUF4590"/>
    <property type="match status" value="1"/>
</dbReference>
<feature type="domain" description="DUF4590" evidence="2">
    <location>
        <begin position="40"/>
        <end position="145"/>
    </location>
</feature>
<evidence type="ECO:0000256" key="1">
    <source>
        <dbReference type="SAM" id="MobiDB-lite"/>
    </source>
</evidence>
<feature type="region of interest" description="Disordered" evidence="1">
    <location>
        <begin position="165"/>
        <end position="208"/>
    </location>
</feature>
<feature type="compositionally biased region" description="Polar residues" evidence="1">
    <location>
        <begin position="165"/>
        <end position="182"/>
    </location>
</feature>
<dbReference type="Proteomes" id="UP000545329">
    <property type="component" value="Unassembled WGS sequence"/>
</dbReference>
<dbReference type="EMBL" id="VZTN01029699">
    <property type="protein sequence ID" value="NXS87551.1"/>
    <property type="molecule type" value="Genomic_DNA"/>
</dbReference>
<evidence type="ECO:0000313" key="4">
    <source>
        <dbReference type="Proteomes" id="UP000545329"/>
    </source>
</evidence>
<evidence type="ECO:0000259" key="2">
    <source>
        <dbReference type="Pfam" id="PF15257"/>
    </source>
</evidence>
<organism evidence="3 4">
    <name type="scientific">Erpornis zantholeuca</name>
    <dbReference type="NCBI Taxonomy" id="1112836"/>
    <lineage>
        <taxon>Eukaryota</taxon>
        <taxon>Metazoa</taxon>
        <taxon>Chordata</taxon>
        <taxon>Craniata</taxon>
        <taxon>Vertebrata</taxon>
        <taxon>Euteleostomi</taxon>
        <taxon>Archelosauria</taxon>
        <taxon>Archosauria</taxon>
        <taxon>Dinosauria</taxon>
        <taxon>Saurischia</taxon>
        <taxon>Theropoda</taxon>
        <taxon>Coelurosauria</taxon>
        <taxon>Aves</taxon>
        <taxon>Neognathae</taxon>
        <taxon>Neoaves</taxon>
        <taxon>Telluraves</taxon>
        <taxon>Australaves</taxon>
        <taxon>Passeriformes</taxon>
        <taxon>Sylvioidea</taxon>
        <taxon>Timaliidae</taxon>
        <taxon>Erpornis</taxon>
    </lineage>
</organism>
<dbReference type="PANTHER" id="PTHR23034:SF2">
    <property type="entry name" value="GLUTAMATE-RICH PROTEIN 3"/>
    <property type="match status" value="1"/>
</dbReference>
<feature type="non-terminal residue" evidence="3">
    <location>
        <position position="208"/>
    </location>
</feature>
<proteinExistence type="predicted"/>
<feature type="compositionally biased region" description="Basic and acidic residues" evidence="1">
    <location>
        <begin position="199"/>
        <end position="208"/>
    </location>
</feature>
<reference evidence="3 4" key="1">
    <citation type="submission" date="2019-09" db="EMBL/GenBank/DDBJ databases">
        <title>Bird 10,000 Genomes (B10K) Project - Family phase.</title>
        <authorList>
            <person name="Zhang G."/>
        </authorList>
    </citation>
    <scope>NUCLEOTIDE SEQUENCE [LARGE SCALE GENOMIC DNA]</scope>
    <source>
        <strain evidence="3">B10K-DU-002-58</strain>
        <tissue evidence="3">Muscle</tissue>
    </source>
</reference>